<sequence length="264" mass="28612">MIDEQQRRAWLGAMQIDVWLPRQALPFAAPSRPELLALPEPRSEAPSRRPVRPRPGPPAAESAAAPATLPARKVLPLPARLSVGPAPEPSRAPAPAPAAAREAPPRFALQLLRAGACLLLVELPSGEPFASRDPAYRLLKDLLRAAQLPDSPQPLGEPIRWPMLRGNPVSFDQGPEAARLYVRTVLQGQLEQAPAPCLWLVGEAAARFASSRDAQASEPDDLGLGALGQAWRLPGLEHLMTTPALKAALWDSMRRTMRCWTDKP</sequence>
<evidence type="ECO:0008006" key="4">
    <source>
        <dbReference type="Google" id="ProtNLM"/>
    </source>
</evidence>
<protein>
    <recommendedName>
        <fullName evidence="4">Energy transducer TonB</fullName>
    </recommendedName>
</protein>
<proteinExistence type="predicted"/>
<feature type="region of interest" description="Disordered" evidence="1">
    <location>
        <begin position="34"/>
        <end position="69"/>
    </location>
</feature>
<dbReference type="EMBL" id="LT629780">
    <property type="protein sequence ID" value="SDU12881.1"/>
    <property type="molecule type" value="Genomic_DNA"/>
</dbReference>
<dbReference type="STRING" id="1245526.SAMN05216580_1506"/>
<evidence type="ECO:0000256" key="1">
    <source>
        <dbReference type="SAM" id="MobiDB-lite"/>
    </source>
</evidence>
<dbReference type="AlphaFoldDB" id="A0A1H2FZY5"/>
<evidence type="ECO:0000313" key="2">
    <source>
        <dbReference type="EMBL" id="SDU12881.1"/>
    </source>
</evidence>
<feature type="compositionally biased region" description="Low complexity" evidence="1">
    <location>
        <begin position="59"/>
        <end position="69"/>
    </location>
</feature>
<feature type="region of interest" description="Disordered" evidence="1">
    <location>
        <begin position="80"/>
        <end position="99"/>
    </location>
</feature>
<reference evidence="3" key="1">
    <citation type="submission" date="2016-10" db="EMBL/GenBank/DDBJ databases">
        <authorList>
            <person name="Varghese N."/>
            <person name="Submissions S."/>
        </authorList>
    </citation>
    <scope>NUCLEOTIDE SEQUENCE [LARGE SCALE GENOMIC DNA]</scope>
    <source>
        <strain evidence="3">CCTCC 2012022</strain>
    </source>
</reference>
<feature type="compositionally biased region" description="Pro residues" evidence="1">
    <location>
        <begin position="86"/>
        <end position="96"/>
    </location>
</feature>
<gene>
    <name evidence="2" type="ORF">SAMN05216580_1506</name>
</gene>
<keyword evidence="3" id="KW-1185">Reference proteome</keyword>
<accession>A0A1H2FZY5</accession>
<name>A0A1H2FZY5_9GAMM</name>
<organism evidence="2 3">
    <name type="scientific">Geopseudomonas guangdongensis</name>
    <dbReference type="NCBI Taxonomy" id="1245526"/>
    <lineage>
        <taxon>Bacteria</taxon>
        <taxon>Pseudomonadati</taxon>
        <taxon>Pseudomonadota</taxon>
        <taxon>Gammaproteobacteria</taxon>
        <taxon>Pseudomonadales</taxon>
        <taxon>Pseudomonadaceae</taxon>
        <taxon>Geopseudomonas</taxon>
    </lineage>
</organism>
<dbReference type="RefSeq" id="WP_090213307.1">
    <property type="nucleotide sequence ID" value="NZ_LT629780.1"/>
</dbReference>
<dbReference type="Proteomes" id="UP000243063">
    <property type="component" value="Chromosome I"/>
</dbReference>
<dbReference type="OrthoDB" id="7028983at2"/>
<evidence type="ECO:0000313" key="3">
    <source>
        <dbReference type="Proteomes" id="UP000243063"/>
    </source>
</evidence>